<gene>
    <name evidence="2" type="ORF">HKK74_11285</name>
</gene>
<proteinExistence type="predicted"/>
<feature type="compositionally biased region" description="Basic residues" evidence="1">
    <location>
        <begin position="13"/>
        <end position="27"/>
    </location>
</feature>
<name>A0ABR7LNE3_9ACTN</name>
<reference evidence="2 3" key="1">
    <citation type="submission" date="2020-06" db="EMBL/GenBank/DDBJ databases">
        <title>Actinomadura xiongansis sp. nov., isolated from soil of Baiyangdian.</title>
        <authorList>
            <person name="Zhang X."/>
        </authorList>
    </citation>
    <scope>NUCLEOTIDE SEQUENCE [LARGE SCALE GENOMIC DNA]</scope>
    <source>
        <strain evidence="2 3">HBUM206468</strain>
    </source>
</reference>
<feature type="region of interest" description="Disordered" evidence="1">
    <location>
        <begin position="1"/>
        <end position="56"/>
    </location>
</feature>
<dbReference type="Proteomes" id="UP000805614">
    <property type="component" value="Unassembled WGS sequence"/>
</dbReference>
<feature type="compositionally biased region" description="Basic and acidic residues" evidence="1">
    <location>
        <begin position="28"/>
        <end position="39"/>
    </location>
</feature>
<keyword evidence="3" id="KW-1185">Reference proteome</keyword>
<organism evidence="2 3">
    <name type="scientific">Actinomadura alba</name>
    <dbReference type="NCBI Taxonomy" id="406431"/>
    <lineage>
        <taxon>Bacteria</taxon>
        <taxon>Bacillati</taxon>
        <taxon>Actinomycetota</taxon>
        <taxon>Actinomycetes</taxon>
        <taxon>Streptosporangiales</taxon>
        <taxon>Thermomonosporaceae</taxon>
        <taxon>Actinomadura</taxon>
    </lineage>
</organism>
<evidence type="ECO:0000256" key="1">
    <source>
        <dbReference type="SAM" id="MobiDB-lite"/>
    </source>
</evidence>
<comment type="caution">
    <text evidence="2">The sequence shown here is derived from an EMBL/GenBank/DDBJ whole genome shotgun (WGS) entry which is preliminary data.</text>
</comment>
<protein>
    <submittedName>
        <fullName evidence="2">Uncharacterized protein</fullName>
    </submittedName>
</protein>
<dbReference type="EMBL" id="JABVEC010000006">
    <property type="protein sequence ID" value="MBC6466079.1"/>
    <property type="molecule type" value="Genomic_DNA"/>
</dbReference>
<dbReference type="RefSeq" id="WP_187243079.1">
    <property type="nucleotide sequence ID" value="NZ_BAAAOK010000028.1"/>
</dbReference>
<evidence type="ECO:0000313" key="3">
    <source>
        <dbReference type="Proteomes" id="UP000805614"/>
    </source>
</evidence>
<sequence length="56" mass="6431">MSVGMGGQPMLRVRVRRDRAGRVRRRREHDEPVIADLRDPGVAAAKQAGRRRVRRV</sequence>
<evidence type="ECO:0000313" key="2">
    <source>
        <dbReference type="EMBL" id="MBC6466079.1"/>
    </source>
</evidence>
<accession>A0ABR7LNE3</accession>